<evidence type="ECO:0000313" key="17">
    <source>
        <dbReference type="Proteomes" id="UP000198945"/>
    </source>
</evidence>
<evidence type="ECO:0000256" key="7">
    <source>
        <dbReference type="ARBA" id="ARBA00022801"/>
    </source>
</evidence>
<accession>A0A1G8M2X0</accession>
<dbReference type="InterPro" id="IPR011604">
    <property type="entry name" value="PDDEXK-like_dom_sf"/>
</dbReference>
<evidence type="ECO:0000256" key="5">
    <source>
        <dbReference type="ARBA" id="ARBA00022722"/>
    </source>
</evidence>
<gene>
    <name evidence="16" type="ORF">BY453_11925</name>
    <name evidence="15" type="ORF">SAMN04515654_11024</name>
</gene>
<keyword evidence="8 13" id="KW-0269">Exonuclease</keyword>
<evidence type="ECO:0000256" key="6">
    <source>
        <dbReference type="ARBA" id="ARBA00022723"/>
    </source>
</evidence>
<keyword evidence="12 13" id="KW-0464">Manganese</keyword>
<keyword evidence="10 13" id="KW-0411">Iron-sulfur</keyword>
<dbReference type="GO" id="GO:0046872">
    <property type="term" value="F:metal ion binding"/>
    <property type="evidence" value="ECO:0007669"/>
    <property type="project" value="UniProtKB-KW"/>
</dbReference>
<comment type="cofactor">
    <cofactor evidence="1">
        <name>[4Fe-4S] cluster</name>
        <dbReference type="ChEBI" id="CHEBI:49883"/>
    </cofactor>
</comment>
<sequence>MSDNISLTPSIVMEYLYCPRFIYYMLYLKISQHEGRRYKVQRGKSSHQNKLKINKSYLRKKIGVKEKILDEKLYSTKYNIHGIVDEILFLKDGTAASLDYKFAKYKEKTFLTHKYQAAMYSLMIKDNYSVEVKRAFIVYIRSKNKLIEIDIKDKIYSDVQKILNEIINIIQKGYFPKRTKYRSRCRDCTYRNICIK</sequence>
<evidence type="ECO:0000256" key="9">
    <source>
        <dbReference type="ARBA" id="ARBA00023004"/>
    </source>
</evidence>
<evidence type="ECO:0000256" key="2">
    <source>
        <dbReference type="ARBA" id="ARBA00009189"/>
    </source>
</evidence>
<keyword evidence="9 13" id="KW-0408">Iron</keyword>
<dbReference type="EMBL" id="FNEH01000010">
    <property type="protein sequence ID" value="SDI62316.1"/>
    <property type="molecule type" value="Genomic_DNA"/>
</dbReference>
<evidence type="ECO:0000256" key="13">
    <source>
        <dbReference type="RuleBase" id="RU365022"/>
    </source>
</evidence>
<evidence type="ECO:0000256" key="8">
    <source>
        <dbReference type="ARBA" id="ARBA00022839"/>
    </source>
</evidence>
<dbReference type="NCBIfam" id="TIGR00372">
    <property type="entry name" value="cas4"/>
    <property type="match status" value="1"/>
</dbReference>
<proteinExistence type="inferred from homology"/>
<dbReference type="AlphaFoldDB" id="A0A1G8M2X0"/>
<comment type="function">
    <text evidence="13">CRISPR (clustered regularly interspaced short palindromic repeat) is an adaptive immune system that provides protection against mobile genetic elements (viruses, transposable elements and conjugative plasmids). CRISPR clusters contain sequences complementary to antecedent mobile elements and target invading nucleic acids. CRISPR clusters are transcribed and processed into CRISPR RNA (crRNA).</text>
</comment>
<dbReference type="PANTHER" id="PTHR36531">
    <property type="entry name" value="CRISPR-ASSOCIATED EXONUCLEASE CAS4"/>
    <property type="match status" value="1"/>
</dbReference>
<keyword evidence="11 13" id="KW-0051">Antiviral defense</keyword>
<keyword evidence="5 13" id="KW-0540">Nuclease</keyword>
<evidence type="ECO:0000256" key="11">
    <source>
        <dbReference type="ARBA" id="ARBA00023118"/>
    </source>
</evidence>
<dbReference type="RefSeq" id="WP_089716811.1">
    <property type="nucleotide sequence ID" value="NZ_FNEH01000010.1"/>
</dbReference>
<evidence type="ECO:0000313" key="15">
    <source>
        <dbReference type="EMBL" id="SDI62316.1"/>
    </source>
</evidence>
<feature type="domain" description="DUF83" evidence="14">
    <location>
        <begin position="11"/>
        <end position="195"/>
    </location>
</feature>
<dbReference type="Proteomes" id="UP000198945">
    <property type="component" value="Unassembled WGS sequence"/>
</dbReference>
<comment type="cofactor">
    <cofactor evidence="13">
        <name>iron-sulfur cluster</name>
        <dbReference type="ChEBI" id="CHEBI:30408"/>
    </cofactor>
</comment>
<name>A0A1G8M2X0_9FIRM</name>
<comment type="cofactor">
    <cofactor evidence="13">
        <name>Mg(2+)</name>
        <dbReference type="ChEBI" id="CHEBI:18420"/>
    </cofactor>
    <cofactor evidence="13">
        <name>Mn(2+)</name>
        <dbReference type="ChEBI" id="CHEBI:29035"/>
    </cofactor>
    <text evidence="13">Mg(2+) or Mn(2+) required for ssDNA cleavage activity.</text>
</comment>
<protein>
    <recommendedName>
        <fullName evidence="4 13">CRISPR-associated exonuclease Cas4</fullName>
        <ecNumber evidence="3 13">3.1.12.1</ecNumber>
    </recommendedName>
</protein>
<organism evidence="15 17">
    <name type="scientific">Halanaerobium congolense</name>
    <dbReference type="NCBI Taxonomy" id="54121"/>
    <lineage>
        <taxon>Bacteria</taxon>
        <taxon>Bacillati</taxon>
        <taxon>Bacillota</taxon>
        <taxon>Clostridia</taxon>
        <taxon>Halanaerobiales</taxon>
        <taxon>Halanaerobiaceae</taxon>
        <taxon>Halanaerobium</taxon>
    </lineage>
</organism>
<evidence type="ECO:0000259" key="14">
    <source>
        <dbReference type="Pfam" id="PF01930"/>
    </source>
</evidence>
<dbReference type="EMBL" id="SOAA01000019">
    <property type="protein sequence ID" value="TDS28935.1"/>
    <property type="molecule type" value="Genomic_DNA"/>
</dbReference>
<dbReference type="Gene3D" id="3.90.320.10">
    <property type="match status" value="1"/>
</dbReference>
<evidence type="ECO:0000256" key="4">
    <source>
        <dbReference type="ARBA" id="ARBA00020049"/>
    </source>
</evidence>
<evidence type="ECO:0000256" key="10">
    <source>
        <dbReference type="ARBA" id="ARBA00023014"/>
    </source>
</evidence>
<dbReference type="GO" id="GO:0051536">
    <property type="term" value="F:iron-sulfur cluster binding"/>
    <property type="evidence" value="ECO:0007669"/>
    <property type="project" value="UniProtKB-KW"/>
</dbReference>
<evidence type="ECO:0000256" key="3">
    <source>
        <dbReference type="ARBA" id="ARBA00012768"/>
    </source>
</evidence>
<dbReference type="Proteomes" id="UP000295758">
    <property type="component" value="Unassembled WGS sequence"/>
</dbReference>
<keyword evidence="7 13" id="KW-0378">Hydrolase</keyword>
<reference evidence="16 18" key="2">
    <citation type="submission" date="2019-03" db="EMBL/GenBank/DDBJ databases">
        <title>Deep subsurface shale carbon reservoir microbial communities from Ohio and West Virginia, USA.</title>
        <authorList>
            <person name="Wrighton K."/>
        </authorList>
    </citation>
    <scope>NUCLEOTIDE SEQUENCE [LARGE SCALE GENOMIC DNA]</scope>
    <source>
        <strain evidence="16 18">UTICA-S4D12</strain>
    </source>
</reference>
<dbReference type="InterPro" id="IPR051827">
    <property type="entry name" value="Cas4_exonuclease"/>
</dbReference>
<evidence type="ECO:0000313" key="18">
    <source>
        <dbReference type="Proteomes" id="UP000295758"/>
    </source>
</evidence>
<dbReference type="InterPro" id="IPR013343">
    <property type="entry name" value="CRISPR-assoc_prot_Cas4"/>
</dbReference>
<dbReference type="InterPro" id="IPR022765">
    <property type="entry name" value="Dna2/Cas4_DUF83"/>
</dbReference>
<dbReference type="EC" id="3.1.12.1" evidence="3 13"/>
<reference evidence="15 17" key="1">
    <citation type="submission" date="2016-10" db="EMBL/GenBank/DDBJ databases">
        <authorList>
            <person name="de Groot N.N."/>
        </authorList>
    </citation>
    <scope>NUCLEOTIDE SEQUENCE [LARGE SCALE GENOMIC DNA]</scope>
    <source>
        <strain evidence="15 17">WG7</strain>
    </source>
</reference>
<evidence type="ECO:0000256" key="1">
    <source>
        <dbReference type="ARBA" id="ARBA00001966"/>
    </source>
</evidence>
<dbReference type="Pfam" id="PF01930">
    <property type="entry name" value="Cas_Cas4"/>
    <property type="match status" value="1"/>
</dbReference>
<dbReference type="GO" id="GO:0051607">
    <property type="term" value="P:defense response to virus"/>
    <property type="evidence" value="ECO:0007669"/>
    <property type="project" value="UniProtKB-KW"/>
</dbReference>
<comment type="similarity">
    <text evidence="2 13">Belongs to the CRISPR-associated exonuclease Cas4 family.</text>
</comment>
<evidence type="ECO:0000313" key="16">
    <source>
        <dbReference type="EMBL" id="TDS28935.1"/>
    </source>
</evidence>
<evidence type="ECO:0000256" key="12">
    <source>
        <dbReference type="ARBA" id="ARBA00023211"/>
    </source>
</evidence>
<dbReference type="GO" id="GO:0004527">
    <property type="term" value="F:exonuclease activity"/>
    <property type="evidence" value="ECO:0007669"/>
    <property type="project" value="UniProtKB-KW"/>
</dbReference>
<dbReference type="PANTHER" id="PTHR36531:SF6">
    <property type="entry name" value="DNA REPLICATION ATP-DEPENDENT HELICASE_NUCLEASE DNA2"/>
    <property type="match status" value="1"/>
</dbReference>
<keyword evidence="6 13" id="KW-0479">Metal-binding</keyword>